<sequence>MISRLVLAGAAAVVGYGVTAATMTLVKHAPAELRTRFDRVNHVGRTVTLSEGPAVALGLTSAAALVPAGPARLGAVASVAAAGAFGAIDDFGESGSSKGLRGHLGALARGEVTTGALKVIGIPVASVLSAAVALEPRPLAGSAFAGRCADSVLAGGVIAGTANLFNLLDLRPGRALKAGALVLALGTTRTPATSVLAGAAAGAIAAALPDDLAGRAMLGDTGANALGALLGARIALGGADRTRLAAWLAVLAGLTLASEKVSFTRVIENTPVLRDLDAWGR</sequence>
<accession>A0ABN2TD02</accession>
<keyword evidence="2" id="KW-1185">Reference proteome</keyword>
<name>A0ABN2TD02_9MICO</name>
<gene>
    <name evidence="1" type="ORF">GCM10009755_13490</name>
</gene>
<protein>
    <recommendedName>
        <fullName evidence="3">Glycosyl transferase family 4</fullName>
    </recommendedName>
</protein>
<evidence type="ECO:0000313" key="1">
    <source>
        <dbReference type="EMBL" id="GAA2005190.1"/>
    </source>
</evidence>
<comment type="caution">
    <text evidence="1">The sequence shown here is derived from an EMBL/GenBank/DDBJ whole genome shotgun (WGS) entry which is preliminary data.</text>
</comment>
<evidence type="ECO:0008006" key="3">
    <source>
        <dbReference type="Google" id="ProtNLM"/>
    </source>
</evidence>
<dbReference type="Proteomes" id="UP001500755">
    <property type="component" value="Unassembled WGS sequence"/>
</dbReference>
<proteinExistence type="predicted"/>
<evidence type="ECO:0000313" key="2">
    <source>
        <dbReference type="Proteomes" id="UP001500755"/>
    </source>
</evidence>
<dbReference type="RefSeq" id="WP_344308170.1">
    <property type="nucleotide sequence ID" value="NZ_BAAANO010000013.1"/>
</dbReference>
<organism evidence="1 2">
    <name type="scientific">Brevibacterium samyangense</name>
    <dbReference type="NCBI Taxonomy" id="366888"/>
    <lineage>
        <taxon>Bacteria</taxon>
        <taxon>Bacillati</taxon>
        <taxon>Actinomycetota</taxon>
        <taxon>Actinomycetes</taxon>
        <taxon>Micrococcales</taxon>
        <taxon>Brevibacteriaceae</taxon>
        <taxon>Brevibacterium</taxon>
    </lineage>
</organism>
<reference evidence="1 2" key="1">
    <citation type="journal article" date="2019" name="Int. J. Syst. Evol. Microbiol.">
        <title>The Global Catalogue of Microorganisms (GCM) 10K type strain sequencing project: providing services to taxonomists for standard genome sequencing and annotation.</title>
        <authorList>
            <consortium name="The Broad Institute Genomics Platform"/>
            <consortium name="The Broad Institute Genome Sequencing Center for Infectious Disease"/>
            <person name="Wu L."/>
            <person name="Ma J."/>
        </authorList>
    </citation>
    <scope>NUCLEOTIDE SEQUENCE [LARGE SCALE GENOMIC DNA]</scope>
    <source>
        <strain evidence="1 2">JCM 14546</strain>
    </source>
</reference>
<dbReference type="EMBL" id="BAAANO010000013">
    <property type="protein sequence ID" value="GAA2005190.1"/>
    <property type="molecule type" value="Genomic_DNA"/>
</dbReference>